<feature type="compositionally biased region" description="Polar residues" evidence="1">
    <location>
        <begin position="172"/>
        <end position="192"/>
    </location>
</feature>
<keyword evidence="3" id="KW-1185">Reference proteome</keyword>
<dbReference type="OrthoDB" id="448455at2759"/>
<dbReference type="EMBL" id="MU005584">
    <property type="protein sequence ID" value="KAF2683371.1"/>
    <property type="molecule type" value="Genomic_DNA"/>
</dbReference>
<feature type="region of interest" description="Disordered" evidence="1">
    <location>
        <begin position="171"/>
        <end position="229"/>
    </location>
</feature>
<proteinExistence type="predicted"/>
<reference evidence="2" key="1">
    <citation type="journal article" date="2020" name="Stud. Mycol.">
        <title>101 Dothideomycetes genomes: a test case for predicting lifestyles and emergence of pathogens.</title>
        <authorList>
            <person name="Haridas S."/>
            <person name="Albert R."/>
            <person name="Binder M."/>
            <person name="Bloem J."/>
            <person name="Labutti K."/>
            <person name="Salamov A."/>
            <person name="Andreopoulos B."/>
            <person name="Baker S."/>
            <person name="Barry K."/>
            <person name="Bills G."/>
            <person name="Bluhm B."/>
            <person name="Cannon C."/>
            <person name="Castanera R."/>
            <person name="Culley D."/>
            <person name="Daum C."/>
            <person name="Ezra D."/>
            <person name="Gonzalez J."/>
            <person name="Henrissat B."/>
            <person name="Kuo A."/>
            <person name="Liang C."/>
            <person name="Lipzen A."/>
            <person name="Lutzoni F."/>
            <person name="Magnuson J."/>
            <person name="Mondo S."/>
            <person name="Nolan M."/>
            <person name="Ohm R."/>
            <person name="Pangilinan J."/>
            <person name="Park H.-J."/>
            <person name="Ramirez L."/>
            <person name="Alfaro M."/>
            <person name="Sun H."/>
            <person name="Tritt A."/>
            <person name="Yoshinaga Y."/>
            <person name="Zwiers L.-H."/>
            <person name="Turgeon B."/>
            <person name="Goodwin S."/>
            <person name="Spatafora J."/>
            <person name="Crous P."/>
            <person name="Grigoriev I."/>
        </authorList>
    </citation>
    <scope>NUCLEOTIDE SEQUENCE</scope>
    <source>
        <strain evidence="2">CBS 122367</strain>
    </source>
</reference>
<dbReference type="AlphaFoldDB" id="A0A6G1IZK2"/>
<evidence type="ECO:0000256" key="1">
    <source>
        <dbReference type="SAM" id="MobiDB-lite"/>
    </source>
</evidence>
<evidence type="ECO:0000313" key="3">
    <source>
        <dbReference type="Proteomes" id="UP000799291"/>
    </source>
</evidence>
<accession>A0A6G1IZK2</accession>
<name>A0A6G1IZK2_9PLEO</name>
<organism evidence="2 3">
    <name type="scientific">Lentithecium fluviatile CBS 122367</name>
    <dbReference type="NCBI Taxonomy" id="1168545"/>
    <lineage>
        <taxon>Eukaryota</taxon>
        <taxon>Fungi</taxon>
        <taxon>Dikarya</taxon>
        <taxon>Ascomycota</taxon>
        <taxon>Pezizomycotina</taxon>
        <taxon>Dothideomycetes</taxon>
        <taxon>Pleosporomycetidae</taxon>
        <taxon>Pleosporales</taxon>
        <taxon>Massarineae</taxon>
        <taxon>Lentitheciaceae</taxon>
        <taxon>Lentithecium</taxon>
    </lineage>
</organism>
<dbReference type="Proteomes" id="UP000799291">
    <property type="component" value="Unassembled WGS sequence"/>
</dbReference>
<evidence type="ECO:0000313" key="2">
    <source>
        <dbReference type="EMBL" id="KAF2683371.1"/>
    </source>
</evidence>
<protein>
    <submittedName>
        <fullName evidence="2">Uncharacterized protein</fullName>
    </submittedName>
</protein>
<sequence length="255" mass="28081">MRLTGMIYGKFQATSDPQRKEVLLNELKSIPRIHIKDDLKDSHVGMLLGNMLRVMGPAREYHRYMEEAFATCITGLEDGVSYNDGPSLRLLAKILSSLNGLERDAQIAYSAQYSALDRSIEDSERSRDHLYDRRLADDKPTGQSELVDELLKNGGAGSDMGAVRLDVKIESEGQNNVPGPTLSSSMSATSPQEPAISDDGKVAAARDTAPDEPGYGRPRHDFPEWTSEEDQSGYSHFCDGCQRVRKLGITLCISA</sequence>
<gene>
    <name evidence="2" type="ORF">K458DRAFT_418980</name>
</gene>